<evidence type="ECO:0000256" key="1">
    <source>
        <dbReference type="ARBA" id="ARBA00022679"/>
    </source>
</evidence>
<dbReference type="GO" id="GO:0005737">
    <property type="term" value="C:cytoplasm"/>
    <property type="evidence" value="ECO:0007669"/>
    <property type="project" value="TreeGrafter"/>
</dbReference>
<name>A0AAV9IKI5_9RHOD</name>
<dbReference type="InterPro" id="IPR045039">
    <property type="entry name" value="NSI-like"/>
</dbReference>
<evidence type="ECO:0000313" key="3">
    <source>
        <dbReference type="EMBL" id="KAK4527822.1"/>
    </source>
</evidence>
<comment type="caution">
    <text evidence="3">The sequence shown here is derived from an EMBL/GenBank/DDBJ whole genome shotgun (WGS) entry which is preliminary data.</text>
</comment>
<gene>
    <name evidence="3" type="ORF">GAYE_SCF45G5753</name>
</gene>
<dbReference type="Proteomes" id="UP001300502">
    <property type="component" value="Unassembled WGS sequence"/>
</dbReference>
<keyword evidence="1" id="KW-0808">Transferase</keyword>
<evidence type="ECO:0000256" key="2">
    <source>
        <dbReference type="ARBA" id="ARBA00023315"/>
    </source>
</evidence>
<dbReference type="GO" id="GO:0008080">
    <property type="term" value="F:N-acetyltransferase activity"/>
    <property type="evidence" value="ECO:0007669"/>
    <property type="project" value="InterPro"/>
</dbReference>
<proteinExistence type="predicted"/>
<dbReference type="PANTHER" id="PTHR43626">
    <property type="entry name" value="ACYL-COA N-ACYLTRANSFERASE"/>
    <property type="match status" value="1"/>
</dbReference>
<keyword evidence="2" id="KW-0012">Acyltransferase</keyword>
<keyword evidence="4" id="KW-1185">Reference proteome</keyword>
<organism evidence="3 4">
    <name type="scientific">Galdieria yellowstonensis</name>
    <dbReference type="NCBI Taxonomy" id="3028027"/>
    <lineage>
        <taxon>Eukaryota</taxon>
        <taxon>Rhodophyta</taxon>
        <taxon>Bangiophyceae</taxon>
        <taxon>Galdieriales</taxon>
        <taxon>Galdieriaceae</taxon>
        <taxon>Galdieria</taxon>
    </lineage>
</organism>
<evidence type="ECO:0000313" key="4">
    <source>
        <dbReference type="Proteomes" id="UP001300502"/>
    </source>
</evidence>
<accession>A0AAV9IKI5</accession>
<reference evidence="3 4" key="1">
    <citation type="submission" date="2022-07" db="EMBL/GenBank/DDBJ databases">
        <title>Genome-wide signatures of adaptation to extreme environments.</title>
        <authorList>
            <person name="Cho C.H."/>
            <person name="Yoon H.S."/>
        </authorList>
    </citation>
    <scope>NUCLEOTIDE SEQUENCE [LARGE SCALE GENOMIC DNA]</scope>
    <source>
        <strain evidence="3 4">108.79 E11</strain>
    </source>
</reference>
<sequence length="190" mass="21149">MLFVSPVALKHFSNLVYVSSYQNYKSNSCCFTSPQSAVPASPTAKFSSQRAILSASLSDFEVDEVNKLLEMAGEKQRNPQRFQRALQNSLVVVTARLISNGILVGLTRAITDGAYNATIVEVFTDRRLPKPEIIKRNMVERLIKEARSKIPDCGIAMIAPEEDVAIYEKLKFVANPRGIRVMGITTHEED</sequence>
<dbReference type="EMBL" id="JANCYU010000056">
    <property type="protein sequence ID" value="KAK4527822.1"/>
    <property type="molecule type" value="Genomic_DNA"/>
</dbReference>
<dbReference type="Gene3D" id="3.40.630.30">
    <property type="match status" value="1"/>
</dbReference>
<protein>
    <submittedName>
        <fullName evidence="3">Uncharacterized protein</fullName>
    </submittedName>
</protein>
<dbReference type="PANTHER" id="PTHR43626:SF4">
    <property type="entry name" value="GCN5-RELATED N-ACETYLTRANSFERASE 2, CHLOROPLASTIC"/>
    <property type="match status" value="1"/>
</dbReference>
<dbReference type="AlphaFoldDB" id="A0AAV9IKI5"/>